<dbReference type="InParanoid" id="C3ZF08"/>
<evidence type="ECO:0008006" key="6">
    <source>
        <dbReference type="Google" id="ProtNLM"/>
    </source>
</evidence>
<keyword evidence="3" id="KW-0472">Membrane</keyword>
<dbReference type="SUPFAM" id="SSF52058">
    <property type="entry name" value="L domain-like"/>
    <property type="match status" value="1"/>
</dbReference>
<dbReference type="Gene3D" id="3.80.10.10">
    <property type="entry name" value="Ribonuclease Inhibitor"/>
    <property type="match status" value="1"/>
</dbReference>
<dbReference type="SMART" id="SM00369">
    <property type="entry name" value="LRR_TYP"/>
    <property type="match status" value="5"/>
</dbReference>
<sequence>MYLARCGRKSAGLMFFLLLSAGYGASDGPAIPCMTVEWQACVTFEDVLGNLINVNLGTCVLCKGFNADFSKGSPPLLTKVSRSTHLAIRGHAFGVLSAEKLASLDHSVVKTLALVDAFITDIENDTLKDFTNLVRLGLVFNTFTHVRQGWLSGLANLQYLILSNNQIQQIEPGSFVHLSNLRVLDLGNNKLQVVDNAWLRGLKRLLYLFLGSNKIQAISPTAFQYVQPYRLDLSGNDLSCLDGEVFRGHVNLGILHIGGNKLVSVHDAMSHPVIWNLGIYTEFSFTNNFAIIVKVPKLLSCIMYDQATYELVVGWTFDPSIVAPNVIQEEMPGASCTPVSWWKSHNIRKISVRPPVVIIATDSSAAAEQVPDMSEQCRQVWKQDVGITVVLGSDASFRLLSMSTGRNATKRAVAMVLNVPIQNARTPSTKIPKHTSNTSTTYEKAENITCILIRKPGYTKLNLNISNVPVLPPTTVTTDDDEVSRIRNYTMFPFLQLRNQSTVQVRTKLPALPYTRYKMRPFSEPKDWSTLPGSSKLSSDGVLIPVISAAAALLLLALAAFMWRVCSAKQRKAALTASNDAHIWTIPPGIAFPGLFRSASLPSFAHKAASEDTASCTSLPTVLYSIEPTYSEIPDSVAAEQSLSDLPHTYSVIPDLDGEPMSFYAAAAEVLPIIYNGQNQHLAYLHNGAAISKRHQSGQHIAAYGEHRQTKAQCGMVYRCVDNDKDRDLGNPPMPSNIYWPLNIPRRRIYSMPRQKGTSNTPQRASLPLVTLPNTYWPWEIPEKGTHKTPRRASLPLVIPPNTYWPWEIPEKGTHNTPRRASLPLVIPPNTYWPWKIPEKGPATPHFICPPFKLPNTYSPWKISEKGNRNTPRRASLPLVIPPNTYWPWKIPEKKTRNTPLYMPPSKLPNTYSPWKISEKGNRNTPRRASLPHVTLPNTYWPWKIPERGTHNTPLNTPPSKLPNTYWPWEIPEKGTCNTPRHTFLPPVTPPNTYWPWEIPEKGTRTSPWFLSSATLPNTYWPWEISGEGTQNTP</sequence>
<protein>
    <recommendedName>
        <fullName evidence="6">LRRCT domain-containing protein</fullName>
    </recommendedName>
</protein>
<dbReference type="PROSITE" id="PS51450">
    <property type="entry name" value="LRR"/>
    <property type="match status" value="1"/>
</dbReference>
<feature type="signal peptide" evidence="4">
    <location>
        <begin position="1"/>
        <end position="26"/>
    </location>
</feature>
<dbReference type="Pfam" id="PF13855">
    <property type="entry name" value="LRR_8"/>
    <property type="match status" value="1"/>
</dbReference>
<keyword evidence="2" id="KW-0677">Repeat</keyword>
<dbReference type="EMBL" id="GG666612">
    <property type="protein sequence ID" value="EEN49314.1"/>
    <property type="molecule type" value="Genomic_DNA"/>
</dbReference>
<name>C3ZF08_BRAFL</name>
<dbReference type="InterPro" id="IPR001611">
    <property type="entry name" value="Leu-rich_rpt"/>
</dbReference>
<feature type="chain" id="PRO_5002936699" description="LRRCT domain-containing protein" evidence="4">
    <location>
        <begin position="27"/>
        <end position="1034"/>
    </location>
</feature>
<keyword evidence="4" id="KW-0732">Signal</keyword>
<evidence type="ECO:0000256" key="1">
    <source>
        <dbReference type="ARBA" id="ARBA00022614"/>
    </source>
</evidence>
<dbReference type="InterPro" id="IPR003591">
    <property type="entry name" value="Leu-rich_rpt_typical-subtyp"/>
</dbReference>
<keyword evidence="3" id="KW-1133">Transmembrane helix</keyword>
<dbReference type="AlphaFoldDB" id="C3ZF08"/>
<evidence type="ECO:0000256" key="4">
    <source>
        <dbReference type="SAM" id="SignalP"/>
    </source>
</evidence>
<keyword evidence="3" id="KW-0812">Transmembrane</keyword>
<dbReference type="eggNOG" id="ENOG502QVFI">
    <property type="taxonomic scope" value="Eukaryota"/>
</dbReference>
<feature type="transmembrane region" description="Helical" evidence="3">
    <location>
        <begin position="542"/>
        <end position="563"/>
    </location>
</feature>
<organism>
    <name type="scientific">Branchiostoma floridae</name>
    <name type="common">Florida lancelet</name>
    <name type="synonym">Amphioxus</name>
    <dbReference type="NCBI Taxonomy" id="7739"/>
    <lineage>
        <taxon>Eukaryota</taxon>
        <taxon>Metazoa</taxon>
        <taxon>Chordata</taxon>
        <taxon>Cephalochordata</taxon>
        <taxon>Leptocardii</taxon>
        <taxon>Amphioxiformes</taxon>
        <taxon>Branchiostomatidae</taxon>
        <taxon>Branchiostoma</taxon>
    </lineage>
</organism>
<dbReference type="PANTHER" id="PTHR24366">
    <property type="entry name" value="IG(IMMUNOGLOBULIN) AND LRR(LEUCINE RICH REPEAT) DOMAINS"/>
    <property type="match status" value="1"/>
</dbReference>
<accession>C3ZF08</accession>
<proteinExistence type="predicted"/>
<evidence type="ECO:0000256" key="3">
    <source>
        <dbReference type="SAM" id="Phobius"/>
    </source>
</evidence>
<evidence type="ECO:0000313" key="5">
    <source>
        <dbReference type="EMBL" id="EEN49314.1"/>
    </source>
</evidence>
<reference evidence="5" key="1">
    <citation type="journal article" date="2008" name="Nature">
        <title>The amphioxus genome and the evolution of the chordate karyotype.</title>
        <authorList>
            <consortium name="US DOE Joint Genome Institute (JGI-PGF)"/>
            <person name="Putnam N.H."/>
            <person name="Butts T."/>
            <person name="Ferrier D.E.K."/>
            <person name="Furlong R.F."/>
            <person name="Hellsten U."/>
            <person name="Kawashima T."/>
            <person name="Robinson-Rechavi M."/>
            <person name="Shoguchi E."/>
            <person name="Terry A."/>
            <person name="Yu J.-K."/>
            <person name="Benito-Gutierrez E.L."/>
            <person name="Dubchak I."/>
            <person name="Garcia-Fernandez J."/>
            <person name="Gibson-Brown J.J."/>
            <person name="Grigoriev I.V."/>
            <person name="Horton A.C."/>
            <person name="de Jong P.J."/>
            <person name="Jurka J."/>
            <person name="Kapitonov V.V."/>
            <person name="Kohara Y."/>
            <person name="Kuroki Y."/>
            <person name="Lindquist E."/>
            <person name="Lucas S."/>
            <person name="Osoegawa K."/>
            <person name="Pennacchio L.A."/>
            <person name="Salamov A.A."/>
            <person name="Satou Y."/>
            <person name="Sauka-Spengler T."/>
            <person name="Schmutz J."/>
            <person name="Shin-I T."/>
            <person name="Toyoda A."/>
            <person name="Bronner-Fraser M."/>
            <person name="Fujiyama A."/>
            <person name="Holland L.Z."/>
            <person name="Holland P.W.H."/>
            <person name="Satoh N."/>
            <person name="Rokhsar D.S."/>
        </authorList>
    </citation>
    <scope>NUCLEOTIDE SEQUENCE [LARGE SCALE GENOMIC DNA]</scope>
    <source>
        <strain evidence="5">S238N-H82</strain>
        <tissue evidence="5">Testes</tissue>
    </source>
</reference>
<dbReference type="InterPro" id="IPR032675">
    <property type="entry name" value="LRR_dom_sf"/>
</dbReference>
<keyword evidence="1" id="KW-0433">Leucine-rich repeat</keyword>
<dbReference type="SMART" id="SM00365">
    <property type="entry name" value="LRR_SD22"/>
    <property type="match status" value="3"/>
</dbReference>
<gene>
    <name evidence="5" type="ORF">BRAFLDRAFT_83850</name>
</gene>
<evidence type="ECO:0000256" key="2">
    <source>
        <dbReference type="ARBA" id="ARBA00022737"/>
    </source>
</evidence>